<feature type="domain" description="Death" evidence="2">
    <location>
        <begin position="126"/>
        <end position="188"/>
    </location>
</feature>
<dbReference type="InterPro" id="IPR000488">
    <property type="entry name" value="Death_dom"/>
</dbReference>
<organism evidence="3 4">
    <name type="scientific">Allohahella marinimesophila</name>
    <dbReference type="NCBI Taxonomy" id="1054972"/>
    <lineage>
        <taxon>Bacteria</taxon>
        <taxon>Pseudomonadati</taxon>
        <taxon>Pseudomonadota</taxon>
        <taxon>Gammaproteobacteria</taxon>
        <taxon>Oceanospirillales</taxon>
        <taxon>Hahellaceae</taxon>
        <taxon>Allohahella</taxon>
    </lineage>
</organism>
<dbReference type="InterPro" id="IPR027304">
    <property type="entry name" value="Trigger_fact/SurA_dom_sf"/>
</dbReference>
<feature type="signal peptide" evidence="1">
    <location>
        <begin position="1"/>
        <end position="22"/>
    </location>
</feature>
<feature type="chain" id="PRO_5047161856" description="Death domain-containing protein" evidence="1">
    <location>
        <begin position="23"/>
        <end position="278"/>
    </location>
</feature>
<evidence type="ECO:0000313" key="4">
    <source>
        <dbReference type="Proteomes" id="UP001501337"/>
    </source>
</evidence>
<dbReference type="Proteomes" id="UP001501337">
    <property type="component" value="Unassembled WGS sequence"/>
</dbReference>
<evidence type="ECO:0000259" key="2">
    <source>
        <dbReference type="PROSITE" id="PS50017"/>
    </source>
</evidence>
<reference evidence="4" key="1">
    <citation type="journal article" date="2019" name="Int. J. Syst. Evol. Microbiol.">
        <title>The Global Catalogue of Microorganisms (GCM) 10K type strain sequencing project: providing services to taxonomists for standard genome sequencing and annotation.</title>
        <authorList>
            <consortium name="The Broad Institute Genomics Platform"/>
            <consortium name="The Broad Institute Genome Sequencing Center for Infectious Disease"/>
            <person name="Wu L."/>
            <person name="Ma J."/>
        </authorList>
    </citation>
    <scope>NUCLEOTIDE SEQUENCE [LARGE SCALE GENOMIC DNA]</scope>
    <source>
        <strain evidence="4">JCM 17555</strain>
    </source>
</reference>
<sequence>MNYSIFILFFCLSLLCAGLTHANEQSKSEMQQKANNPEVFATVNGSVLGMNLYEFLLGSRHQDSLERQVQDDDFDAELNRQQTAKDLVMTELLAQQARRLGMHEGELVKVEMAMAEKTLLAQLYVKQLMDSIKVDEAQIRDLYDQQSEQTMYRFMIWRSPDQADAQDILKALKTGNRADTTDIIETPWLRDVDIAPEVNDIVRALEVSEFAEKPVFQDGVWKVVQIIDKQVSAKQSYEEEREIIRAELVRLKLDEKLEKLAEGASIVFNEQHVIQSGQ</sequence>
<dbReference type="SUPFAM" id="SSF109998">
    <property type="entry name" value="Triger factor/SurA peptide-binding domain-like"/>
    <property type="match status" value="1"/>
</dbReference>
<accession>A0ABP7PH46</accession>
<proteinExistence type="predicted"/>
<gene>
    <name evidence="3" type="ORF">GCM10022278_24150</name>
</gene>
<protein>
    <recommendedName>
        <fullName evidence="2">Death domain-containing protein</fullName>
    </recommendedName>
</protein>
<evidence type="ECO:0000313" key="3">
    <source>
        <dbReference type="EMBL" id="GAA3965501.1"/>
    </source>
</evidence>
<comment type="caution">
    <text evidence="3">The sequence shown here is derived from an EMBL/GenBank/DDBJ whole genome shotgun (WGS) entry which is preliminary data.</text>
</comment>
<dbReference type="EMBL" id="BAABBO010000010">
    <property type="protein sequence ID" value="GAA3965501.1"/>
    <property type="molecule type" value="Genomic_DNA"/>
</dbReference>
<keyword evidence="1" id="KW-0732">Signal</keyword>
<keyword evidence="4" id="KW-1185">Reference proteome</keyword>
<name>A0ABP7PH46_9GAMM</name>
<evidence type="ECO:0000256" key="1">
    <source>
        <dbReference type="SAM" id="SignalP"/>
    </source>
</evidence>
<dbReference type="Gene3D" id="6.10.140.970">
    <property type="match status" value="1"/>
</dbReference>
<dbReference type="PROSITE" id="PS50017">
    <property type="entry name" value="DEATH_DOMAIN"/>
    <property type="match status" value="1"/>
</dbReference>